<dbReference type="AlphaFoldDB" id="A0A1D1W7K7"/>
<feature type="compositionally biased region" description="Polar residues" evidence="1">
    <location>
        <begin position="55"/>
        <end position="67"/>
    </location>
</feature>
<evidence type="ECO:0000256" key="1">
    <source>
        <dbReference type="SAM" id="MobiDB-lite"/>
    </source>
</evidence>
<comment type="caution">
    <text evidence="2">The sequence shown here is derived from an EMBL/GenBank/DDBJ whole genome shotgun (WGS) entry which is preliminary data.</text>
</comment>
<sequence length="95" mass="9997">MVASVEVIFAIALAGASVSYICARAAKMARTQLKPPADLSVFKPHKLSPAGSPPVANTSESHPSNLPQAEISWTKIQMTIVTEETAEAVGRVVSH</sequence>
<organism evidence="2 3">
    <name type="scientific">Ramazzottius varieornatus</name>
    <name type="common">Water bear</name>
    <name type="synonym">Tardigrade</name>
    <dbReference type="NCBI Taxonomy" id="947166"/>
    <lineage>
        <taxon>Eukaryota</taxon>
        <taxon>Metazoa</taxon>
        <taxon>Ecdysozoa</taxon>
        <taxon>Tardigrada</taxon>
        <taxon>Eutardigrada</taxon>
        <taxon>Parachela</taxon>
        <taxon>Hypsibioidea</taxon>
        <taxon>Ramazzottiidae</taxon>
        <taxon>Ramazzottius</taxon>
    </lineage>
</organism>
<evidence type="ECO:0000313" key="2">
    <source>
        <dbReference type="EMBL" id="GAV07444.1"/>
    </source>
</evidence>
<proteinExistence type="predicted"/>
<reference evidence="2 3" key="1">
    <citation type="journal article" date="2016" name="Nat. Commun.">
        <title>Extremotolerant tardigrade genome and improved radiotolerance of human cultured cells by tardigrade-unique protein.</title>
        <authorList>
            <person name="Hashimoto T."/>
            <person name="Horikawa D.D."/>
            <person name="Saito Y."/>
            <person name="Kuwahara H."/>
            <person name="Kozuka-Hata H."/>
            <person name="Shin-I T."/>
            <person name="Minakuchi Y."/>
            <person name="Ohishi K."/>
            <person name="Motoyama A."/>
            <person name="Aizu T."/>
            <person name="Enomoto A."/>
            <person name="Kondo K."/>
            <person name="Tanaka S."/>
            <person name="Hara Y."/>
            <person name="Koshikawa S."/>
            <person name="Sagara H."/>
            <person name="Miura T."/>
            <person name="Yokobori S."/>
            <person name="Miyagawa K."/>
            <person name="Suzuki Y."/>
            <person name="Kubo T."/>
            <person name="Oyama M."/>
            <person name="Kohara Y."/>
            <person name="Fujiyama A."/>
            <person name="Arakawa K."/>
            <person name="Katayama T."/>
            <person name="Toyoda A."/>
            <person name="Kunieda T."/>
        </authorList>
    </citation>
    <scope>NUCLEOTIDE SEQUENCE [LARGE SCALE GENOMIC DNA]</scope>
    <source>
        <strain evidence="2 3">YOKOZUNA-1</strain>
    </source>
</reference>
<protein>
    <submittedName>
        <fullName evidence="2">Uncharacterized protein</fullName>
    </submittedName>
</protein>
<gene>
    <name evidence="2" type="primary">RvY_17277-1</name>
    <name evidence="2" type="synonym">RvY_17277.1</name>
    <name evidence="2" type="ORF">RvY_17277</name>
</gene>
<evidence type="ECO:0000313" key="3">
    <source>
        <dbReference type="Proteomes" id="UP000186922"/>
    </source>
</evidence>
<accession>A0A1D1W7K7</accession>
<dbReference type="EMBL" id="BDGG01000015">
    <property type="protein sequence ID" value="GAV07444.1"/>
    <property type="molecule type" value="Genomic_DNA"/>
</dbReference>
<name>A0A1D1W7K7_RAMVA</name>
<keyword evidence="3" id="KW-1185">Reference proteome</keyword>
<feature type="region of interest" description="Disordered" evidence="1">
    <location>
        <begin position="43"/>
        <end position="68"/>
    </location>
</feature>
<dbReference type="Proteomes" id="UP000186922">
    <property type="component" value="Unassembled WGS sequence"/>
</dbReference>